<evidence type="ECO:0000313" key="2">
    <source>
        <dbReference type="EMBL" id="SHM91768.1"/>
    </source>
</evidence>
<feature type="signal peptide" evidence="1">
    <location>
        <begin position="1"/>
        <end position="28"/>
    </location>
</feature>
<gene>
    <name evidence="2" type="ORF">SAMN05444366_4569</name>
</gene>
<name>A0A1M7ML70_9FLAO</name>
<dbReference type="RefSeq" id="WP_159433483.1">
    <property type="nucleotide sequence ID" value="NZ_FRBY01000008.1"/>
</dbReference>
<sequence>MKKLLIRKLNFIPLLLCLWLPTINFAQAQKTISGKVTDEKNNFYPIHLTELQTN</sequence>
<proteinExistence type="predicted"/>
<reference evidence="3" key="1">
    <citation type="submission" date="2016-11" db="EMBL/GenBank/DDBJ databases">
        <authorList>
            <person name="Varghese N."/>
            <person name="Submissions S."/>
        </authorList>
    </citation>
    <scope>NUCLEOTIDE SEQUENCE [LARGE SCALE GENOMIC DNA]</scope>
    <source>
        <strain evidence="3">DSM 1811</strain>
    </source>
</reference>
<keyword evidence="3" id="KW-1185">Reference proteome</keyword>
<feature type="chain" id="PRO_5009928196" description="CarboxypepD_reg-like domain-containing protein" evidence="1">
    <location>
        <begin position="29"/>
        <end position="54"/>
    </location>
</feature>
<dbReference type="STRING" id="29534.SAMN05444366_4569"/>
<organism evidence="2 3">
    <name type="scientific">Flavobacterium saccharophilum</name>
    <dbReference type="NCBI Taxonomy" id="29534"/>
    <lineage>
        <taxon>Bacteria</taxon>
        <taxon>Pseudomonadati</taxon>
        <taxon>Bacteroidota</taxon>
        <taxon>Flavobacteriia</taxon>
        <taxon>Flavobacteriales</taxon>
        <taxon>Flavobacteriaceae</taxon>
        <taxon>Flavobacterium</taxon>
    </lineage>
</organism>
<dbReference type="Proteomes" id="UP000184121">
    <property type="component" value="Unassembled WGS sequence"/>
</dbReference>
<evidence type="ECO:0008006" key="4">
    <source>
        <dbReference type="Google" id="ProtNLM"/>
    </source>
</evidence>
<evidence type="ECO:0000313" key="3">
    <source>
        <dbReference type="Proteomes" id="UP000184121"/>
    </source>
</evidence>
<evidence type="ECO:0000256" key="1">
    <source>
        <dbReference type="SAM" id="SignalP"/>
    </source>
</evidence>
<dbReference type="EMBL" id="FRBY01000008">
    <property type="protein sequence ID" value="SHM91768.1"/>
    <property type="molecule type" value="Genomic_DNA"/>
</dbReference>
<dbReference type="AlphaFoldDB" id="A0A1M7ML70"/>
<accession>A0A1M7ML70</accession>
<protein>
    <recommendedName>
        <fullName evidence="4">CarboxypepD_reg-like domain-containing protein</fullName>
    </recommendedName>
</protein>
<keyword evidence="1" id="KW-0732">Signal</keyword>